<evidence type="ECO:0000313" key="2">
    <source>
        <dbReference type="EMBL" id="MBW4564705.1"/>
    </source>
</evidence>
<evidence type="ECO:0000313" key="3">
    <source>
        <dbReference type="Proteomes" id="UP000715781"/>
    </source>
</evidence>
<dbReference type="InterPro" id="IPR013424">
    <property type="entry name" value="Ice-binding_C"/>
</dbReference>
<reference evidence="2" key="1">
    <citation type="submission" date="2021-05" db="EMBL/GenBank/DDBJ databases">
        <authorList>
            <person name="Pietrasiak N."/>
            <person name="Ward R."/>
            <person name="Stajich J.E."/>
            <person name="Kurbessoian T."/>
        </authorList>
    </citation>
    <scope>NUCLEOTIDE SEQUENCE</scope>
    <source>
        <strain evidence="2">JT2-VF2</strain>
    </source>
</reference>
<sequence>MKKILATLVGSSMLAAGILTVSAPAKAGTFACPTSPINTTAKVTGTFGCEISNTANQDFLNTNPSTVNAEGFFGINNWVFGGKIGQNAGYNGSGSGQSGTWNISSAIQSTWDDIMLVFKSGQGTTLVGYLLNDGVTSGTWSSPFTEPPFNFPGNGPKDVSHISVYYKTGTSQPVPVPEPATLVGLGLVGGAMALSRRRNVSKTA</sequence>
<feature type="signal peptide" evidence="1">
    <location>
        <begin position="1"/>
        <end position="27"/>
    </location>
</feature>
<evidence type="ECO:0000256" key="1">
    <source>
        <dbReference type="SAM" id="SignalP"/>
    </source>
</evidence>
<keyword evidence="1" id="KW-0732">Signal</keyword>
<reference evidence="2" key="2">
    <citation type="journal article" date="2022" name="Microbiol. Resour. Announc.">
        <title>Metagenome Sequencing to Explore Phylogenomics of Terrestrial Cyanobacteria.</title>
        <authorList>
            <person name="Ward R.D."/>
            <person name="Stajich J.E."/>
            <person name="Johansen J.R."/>
            <person name="Huntemann M."/>
            <person name="Clum A."/>
            <person name="Foster B."/>
            <person name="Foster B."/>
            <person name="Roux S."/>
            <person name="Palaniappan K."/>
            <person name="Varghese N."/>
            <person name="Mukherjee S."/>
            <person name="Reddy T.B.K."/>
            <person name="Daum C."/>
            <person name="Copeland A."/>
            <person name="Chen I.A."/>
            <person name="Ivanova N.N."/>
            <person name="Kyrpides N.C."/>
            <person name="Shapiro N."/>
            <person name="Eloe-Fadrosh E.A."/>
            <person name="Pietrasiak N."/>
        </authorList>
    </citation>
    <scope>NUCLEOTIDE SEQUENCE</scope>
    <source>
        <strain evidence="2">JT2-VF2</strain>
    </source>
</reference>
<dbReference type="Proteomes" id="UP000715781">
    <property type="component" value="Unassembled WGS sequence"/>
</dbReference>
<dbReference type="AlphaFoldDB" id="A0A951Q5V0"/>
<feature type="chain" id="PRO_5037512291" evidence="1">
    <location>
        <begin position="28"/>
        <end position="204"/>
    </location>
</feature>
<comment type="caution">
    <text evidence="2">The sequence shown here is derived from an EMBL/GenBank/DDBJ whole genome shotgun (WGS) entry which is preliminary data.</text>
</comment>
<organism evidence="2 3">
    <name type="scientific">Mojavia pulchra JT2-VF2</name>
    <dbReference type="NCBI Taxonomy" id="287848"/>
    <lineage>
        <taxon>Bacteria</taxon>
        <taxon>Bacillati</taxon>
        <taxon>Cyanobacteriota</taxon>
        <taxon>Cyanophyceae</taxon>
        <taxon>Nostocales</taxon>
        <taxon>Nostocaceae</taxon>
    </lineage>
</organism>
<name>A0A951Q5V0_9NOST</name>
<dbReference type="EMBL" id="JAHHHN010000025">
    <property type="protein sequence ID" value="MBW4564705.1"/>
    <property type="molecule type" value="Genomic_DNA"/>
</dbReference>
<protein>
    <submittedName>
        <fullName evidence="2">PEP-CTERM sorting domain-containing protein</fullName>
    </submittedName>
</protein>
<accession>A0A951Q5V0</accession>
<gene>
    <name evidence="2" type="ORF">KME32_27000</name>
</gene>
<dbReference type="NCBIfam" id="TIGR02595">
    <property type="entry name" value="PEP_CTERM"/>
    <property type="match status" value="1"/>
</dbReference>
<proteinExistence type="predicted"/>